<proteinExistence type="predicted"/>
<dbReference type="InterPro" id="IPR050491">
    <property type="entry name" value="AmpC-like"/>
</dbReference>
<reference evidence="4 5" key="1">
    <citation type="journal article" date="2019" name="Nat. Microbiol.">
        <title>Mediterranean grassland soil C-N compound turnover is dependent on rainfall and depth, and is mediated by genomically divergent microorganisms.</title>
        <authorList>
            <person name="Diamond S."/>
            <person name="Andeer P.F."/>
            <person name="Li Z."/>
            <person name="Crits-Christoph A."/>
            <person name="Burstein D."/>
            <person name="Anantharaman K."/>
            <person name="Lane K.R."/>
            <person name="Thomas B.C."/>
            <person name="Pan C."/>
            <person name="Northen T.R."/>
            <person name="Banfield J.F."/>
        </authorList>
    </citation>
    <scope>NUCLEOTIDE SEQUENCE [LARGE SCALE GENOMIC DNA]</scope>
    <source>
        <strain evidence="4">WS_11</strain>
    </source>
</reference>
<comment type="caution">
    <text evidence="4">The sequence shown here is derived from an EMBL/GenBank/DDBJ whole genome shotgun (WGS) entry which is preliminary data.</text>
</comment>
<sequence length="309" mass="33578">AVLLARDGKPLLRQAWNRAERRFAVPNRPETRFNLGSVNKLFTKVAIAQLAQRGKLTLDDPLTQWLPDWPGPSAGKITIAMLAAHRAGIPDIFGPRYDAADRSKLRHNRDYLPLFRDQPLWFEPGTSERYSNGSYVLLGEIIAKASGQDYYDYLRDHVWGPAGMNATGDFEADDPTPDLAMGYTRGEDGDAPLHENVFTRPARGSAAGGGYSTLDDLLRFDQALIGGKLCPPGWTDWVIGGPPPADARIAAAAAHPQPPSVGFAGGAPGIAADYTREGAITLIVLGNFDPPLTQAVARQLRAVMRRMKP</sequence>
<dbReference type="SUPFAM" id="SSF56601">
    <property type="entry name" value="beta-lactamase/transpeptidase-like"/>
    <property type="match status" value="1"/>
</dbReference>
<dbReference type="GO" id="GO:0016020">
    <property type="term" value="C:membrane"/>
    <property type="evidence" value="ECO:0007669"/>
    <property type="project" value="UniProtKB-SubCell"/>
</dbReference>
<evidence type="ECO:0000259" key="3">
    <source>
        <dbReference type="Pfam" id="PF00144"/>
    </source>
</evidence>
<organism evidence="4 5">
    <name type="scientific">Eiseniibacteriota bacterium</name>
    <dbReference type="NCBI Taxonomy" id="2212470"/>
    <lineage>
        <taxon>Bacteria</taxon>
        <taxon>Candidatus Eiseniibacteriota</taxon>
    </lineage>
</organism>
<dbReference type="EMBL" id="VBPB01000184">
    <property type="protein sequence ID" value="TMQ71108.1"/>
    <property type="molecule type" value="Genomic_DNA"/>
</dbReference>
<keyword evidence="2" id="KW-0472">Membrane</keyword>
<evidence type="ECO:0000313" key="4">
    <source>
        <dbReference type="EMBL" id="TMQ71108.1"/>
    </source>
</evidence>
<comment type="subcellular location">
    <subcellularLocation>
        <location evidence="1">Membrane</location>
    </subcellularLocation>
</comment>
<gene>
    <name evidence="4" type="ORF">E6K81_10910</name>
</gene>
<feature type="non-terminal residue" evidence="4">
    <location>
        <position position="1"/>
    </location>
</feature>
<name>A0A538U5E0_UNCEI</name>
<dbReference type="PANTHER" id="PTHR46825">
    <property type="entry name" value="D-ALANYL-D-ALANINE-CARBOXYPEPTIDASE/ENDOPEPTIDASE AMPH"/>
    <property type="match status" value="1"/>
</dbReference>
<evidence type="ECO:0000313" key="5">
    <source>
        <dbReference type="Proteomes" id="UP000319771"/>
    </source>
</evidence>
<dbReference type="Proteomes" id="UP000319771">
    <property type="component" value="Unassembled WGS sequence"/>
</dbReference>
<dbReference type="InterPro" id="IPR001466">
    <property type="entry name" value="Beta-lactam-related"/>
</dbReference>
<dbReference type="Gene3D" id="3.40.710.10">
    <property type="entry name" value="DD-peptidase/beta-lactamase superfamily"/>
    <property type="match status" value="1"/>
</dbReference>
<dbReference type="PANTHER" id="PTHR46825:SF11">
    <property type="entry name" value="PENICILLIN-BINDING PROTEIN 4"/>
    <property type="match status" value="1"/>
</dbReference>
<dbReference type="AlphaFoldDB" id="A0A538U5E0"/>
<evidence type="ECO:0000256" key="1">
    <source>
        <dbReference type="ARBA" id="ARBA00004370"/>
    </source>
</evidence>
<dbReference type="Pfam" id="PF00144">
    <property type="entry name" value="Beta-lactamase"/>
    <property type="match status" value="1"/>
</dbReference>
<evidence type="ECO:0000256" key="2">
    <source>
        <dbReference type="ARBA" id="ARBA00023136"/>
    </source>
</evidence>
<dbReference type="InterPro" id="IPR012338">
    <property type="entry name" value="Beta-lactam/transpept-like"/>
</dbReference>
<protein>
    <submittedName>
        <fullName evidence="4">Beta-lactamase family protein</fullName>
    </submittedName>
</protein>
<feature type="domain" description="Beta-lactamase-related" evidence="3">
    <location>
        <begin position="1"/>
        <end position="221"/>
    </location>
</feature>
<accession>A0A538U5E0</accession>